<dbReference type="SUPFAM" id="SSF53254">
    <property type="entry name" value="Phosphoglycerate mutase-like"/>
    <property type="match status" value="1"/>
</dbReference>
<evidence type="ECO:0000313" key="1">
    <source>
        <dbReference type="EMBL" id="RLL99480.1"/>
    </source>
</evidence>
<reference evidence="1 2" key="1">
    <citation type="submission" date="2018-08" db="EMBL/GenBank/DDBJ databases">
        <title>Draft genome sequences of two Aspergillus turcosus clinical strains isolated from bronchoalveolar lavage fluid: one azole-susceptible and the other azole-resistant.</title>
        <authorList>
            <person name="Parent-Michaud M."/>
            <person name="Dufresne P.J."/>
            <person name="Fournier E."/>
            <person name="Martineau C."/>
            <person name="Moreira S."/>
            <person name="Perkins V."/>
            <person name="De Repentigny L."/>
            <person name="Dufresne S.F."/>
        </authorList>
    </citation>
    <scope>NUCLEOTIDE SEQUENCE [LARGE SCALE GENOMIC DNA]</scope>
    <source>
        <strain evidence="1">HMR AF 1038</strain>
    </source>
</reference>
<accession>A0A421DBU5</accession>
<dbReference type="AlphaFoldDB" id="A0A421DBU5"/>
<protein>
    <submittedName>
        <fullName evidence="1">Uncharacterized protein</fullName>
    </submittedName>
</protein>
<organism evidence="1 2">
    <name type="scientific">Aspergillus turcosus</name>
    <dbReference type="NCBI Taxonomy" id="1245748"/>
    <lineage>
        <taxon>Eukaryota</taxon>
        <taxon>Fungi</taxon>
        <taxon>Dikarya</taxon>
        <taxon>Ascomycota</taxon>
        <taxon>Pezizomycotina</taxon>
        <taxon>Eurotiomycetes</taxon>
        <taxon>Eurotiomycetidae</taxon>
        <taxon>Eurotiales</taxon>
        <taxon>Aspergillaceae</taxon>
        <taxon>Aspergillus</taxon>
        <taxon>Aspergillus subgen. Fumigati</taxon>
    </lineage>
</organism>
<sequence>MAARQDSPILLHPGTTSPVVYLLNDWSFSLGVEILVPKGCEEVFQSSVLNWYNRGQLYNKSSSRKLVVRITAQDRMLRSAENFLEGFTSTTPSLVLPAPTNKRFSICKIVPFTARTNIGNIKAPHKVRARWPVVAAGAPGSPYAHFPQNQRTLPLHASFDECEYRHERLVRALHFHGRSETEPTKG</sequence>
<evidence type="ECO:0000313" key="2">
    <source>
        <dbReference type="Proteomes" id="UP000215289"/>
    </source>
</evidence>
<dbReference type="Proteomes" id="UP000215289">
    <property type="component" value="Unassembled WGS sequence"/>
</dbReference>
<dbReference type="OrthoDB" id="6509975at2759"/>
<comment type="caution">
    <text evidence="1">The sequence shown here is derived from an EMBL/GenBank/DDBJ whole genome shotgun (WGS) entry which is preliminary data.</text>
</comment>
<dbReference type="InterPro" id="IPR029033">
    <property type="entry name" value="His_PPase_superfam"/>
</dbReference>
<dbReference type="EMBL" id="NIDN02000031">
    <property type="protein sequence ID" value="RLL99480.1"/>
    <property type="molecule type" value="Genomic_DNA"/>
</dbReference>
<name>A0A421DBU5_9EURO</name>
<keyword evidence="2" id="KW-1185">Reference proteome</keyword>
<dbReference type="Gene3D" id="3.40.50.1240">
    <property type="entry name" value="Phosphoglycerate mutase-like"/>
    <property type="match status" value="1"/>
</dbReference>
<dbReference type="STRING" id="1245748.A0A421DBU5"/>
<gene>
    <name evidence="1" type="ORF">CFD26_107904</name>
</gene>
<proteinExistence type="predicted"/>